<keyword evidence="2" id="KW-1185">Reference proteome</keyword>
<dbReference type="EMBL" id="VSRR010059338">
    <property type="protein sequence ID" value="MPC82292.1"/>
    <property type="molecule type" value="Genomic_DNA"/>
</dbReference>
<sequence>MQRRTFSPQPPHVAPSIPHTALITHHEYTNTQTTIDCTTGKSAIDIASRFNKLHDNMMAKKG</sequence>
<gene>
    <name evidence="1" type="ORF">E2C01_076950</name>
</gene>
<evidence type="ECO:0000313" key="2">
    <source>
        <dbReference type="Proteomes" id="UP000324222"/>
    </source>
</evidence>
<name>A0A5B7IEH5_PORTR</name>
<dbReference type="AlphaFoldDB" id="A0A5B7IEH5"/>
<evidence type="ECO:0000313" key="1">
    <source>
        <dbReference type="EMBL" id="MPC82292.1"/>
    </source>
</evidence>
<dbReference type="Proteomes" id="UP000324222">
    <property type="component" value="Unassembled WGS sequence"/>
</dbReference>
<comment type="caution">
    <text evidence="1">The sequence shown here is derived from an EMBL/GenBank/DDBJ whole genome shotgun (WGS) entry which is preliminary data.</text>
</comment>
<accession>A0A5B7IEH5</accession>
<protein>
    <submittedName>
        <fullName evidence="1">Uncharacterized protein</fullName>
    </submittedName>
</protein>
<organism evidence="1 2">
    <name type="scientific">Portunus trituberculatus</name>
    <name type="common">Swimming crab</name>
    <name type="synonym">Neptunus trituberculatus</name>
    <dbReference type="NCBI Taxonomy" id="210409"/>
    <lineage>
        <taxon>Eukaryota</taxon>
        <taxon>Metazoa</taxon>
        <taxon>Ecdysozoa</taxon>
        <taxon>Arthropoda</taxon>
        <taxon>Crustacea</taxon>
        <taxon>Multicrustacea</taxon>
        <taxon>Malacostraca</taxon>
        <taxon>Eumalacostraca</taxon>
        <taxon>Eucarida</taxon>
        <taxon>Decapoda</taxon>
        <taxon>Pleocyemata</taxon>
        <taxon>Brachyura</taxon>
        <taxon>Eubrachyura</taxon>
        <taxon>Portunoidea</taxon>
        <taxon>Portunidae</taxon>
        <taxon>Portuninae</taxon>
        <taxon>Portunus</taxon>
    </lineage>
</organism>
<proteinExistence type="predicted"/>
<reference evidence="1 2" key="1">
    <citation type="submission" date="2019-05" db="EMBL/GenBank/DDBJ databases">
        <title>Another draft genome of Portunus trituberculatus and its Hox gene families provides insights of decapod evolution.</title>
        <authorList>
            <person name="Jeong J.-H."/>
            <person name="Song I."/>
            <person name="Kim S."/>
            <person name="Choi T."/>
            <person name="Kim D."/>
            <person name="Ryu S."/>
            <person name="Kim W."/>
        </authorList>
    </citation>
    <scope>NUCLEOTIDE SEQUENCE [LARGE SCALE GENOMIC DNA]</scope>
    <source>
        <tissue evidence="1">Muscle</tissue>
    </source>
</reference>